<evidence type="ECO:0000256" key="1">
    <source>
        <dbReference type="SAM" id="Coils"/>
    </source>
</evidence>
<proteinExistence type="predicted"/>
<protein>
    <submittedName>
        <fullName evidence="2">Uncharacterized protein</fullName>
    </submittedName>
</protein>
<accession>A0A8S1V4R9</accession>
<dbReference type="OrthoDB" id="319908at2759"/>
<dbReference type="AlphaFoldDB" id="A0A8S1V4R9"/>
<keyword evidence="1" id="KW-0175">Coiled coil</keyword>
<dbReference type="EMBL" id="CAJJDP010000058">
    <property type="protein sequence ID" value="CAD8171774.1"/>
    <property type="molecule type" value="Genomic_DNA"/>
</dbReference>
<gene>
    <name evidence="2" type="ORF">POCTA_138.1.T0590014</name>
</gene>
<feature type="coiled-coil region" evidence="1">
    <location>
        <begin position="64"/>
        <end position="106"/>
    </location>
</feature>
<dbReference type="Proteomes" id="UP000683925">
    <property type="component" value="Unassembled WGS sequence"/>
</dbReference>
<evidence type="ECO:0000313" key="2">
    <source>
        <dbReference type="EMBL" id="CAD8171774.1"/>
    </source>
</evidence>
<sequence length="157" mass="19049">METFKCKQLNHENKEIIGFCFNQNCQNTTEYCYECLQTNHSEHFNDCIQFTKIIQFINEFMQVQNQSRKQLQEMSKRLQNYLEQSFKKMDQDIKTLKQLTQKLQNKDYLTFKSQINIIKRIYQKGKENEQCILFDQLVQNNRYSNQILSLIQSYLIS</sequence>
<name>A0A8S1V4R9_PAROT</name>
<comment type="caution">
    <text evidence="2">The sequence shown here is derived from an EMBL/GenBank/DDBJ whole genome shotgun (WGS) entry which is preliminary data.</text>
</comment>
<keyword evidence="3" id="KW-1185">Reference proteome</keyword>
<organism evidence="2 3">
    <name type="scientific">Paramecium octaurelia</name>
    <dbReference type="NCBI Taxonomy" id="43137"/>
    <lineage>
        <taxon>Eukaryota</taxon>
        <taxon>Sar</taxon>
        <taxon>Alveolata</taxon>
        <taxon>Ciliophora</taxon>
        <taxon>Intramacronucleata</taxon>
        <taxon>Oligohymenophorea</taxon>
        <taxon>Peniculida</taxon>
        <taxon>Parameciidae</taxon>
        <taxon>Paramecium</taxon>
    </lineage>
</organism>
<evidence type="ECO:0000313" key="3">
    <source>
        <dbReference type="Proteomes" id="UP000683925"/>
    </source>
</evidence>
<reference evidence="2" key="1">
    <citation type="submission" date="2021-01" db="EMBL/GenBank/DDBJ databases">
        <authorList>
            <consortium name="Genoscope - CEA"/>
            <person name="William W."/>
        </authorList>
    </citation>
    <scope>NUCLEOTIDE SEQUENCE</scope>
</reference>